<evidence type="ECO:0000313" key="4">
    <source>
        <dbReference type="EMBL" id="OHA50620.1"/>
    </source>
</evidence>
<dbReference type="Pfam" id="PF10996">
    <property type="entry name" value="Beta-Casp"/>
    <property type="match status" value="1"/>
</dbReference>
<dbReference type="InterPro" id="IPR036866">
    <property type="entry name" value="RibonucZ/Hydroxyglut_hydro"/>
</dbReference>
<evidence type="ECO:0000256" key="1">
    <source>
        <dbReference type="ARBA" id="ARBA00022801"/>
    </source>
</evidence>
<dbReference type="SMART" id="SM01027">
    <property type="entry name" value="Beta-Casp"/>
    <property type="match status" value="1"/>
</dbReference>
<accession>A0A1G2PQJ3</accession>
<sequence>MSVKIAFLGAARTVTGSQFLVEAAGKQILIDCGMSQGSRYSEEVNHKPFDFKPKDIDAVILTHAHIDHSGRLPKLVKDGFGGFIYSTPPTKDFAEILLTDTAQIIGQEDENGGAEAIFTLHDVVRTISQFKTAPYGEEVKLAPNLSFRLIDAGHVLGSAIIELKAEGKTIIFSGDLGNPPTPLLTPTQIPEQADYVIVESTYGNRLHEPHEERSKKLQNIIERTINQKGVLLMPIFAFEKEQEILFEINKFAEQKQIPRVPVFIDSPLAIAATKIYEKYPDYYNVEAKKLVAEGDQLFNFPGLQMTPTVEKSKMINRVLNPKIIIAGSGMMTGGRILHHAIRYLSDPNSTILFVGYQAAGSLGRRIFDRAKAVRIMNDMVNVRCLVKGLGAYSSHADQDGLVMWLDNIKKKPKRVFVVHGEEAAALALSQRIIEDLKLSVSVPYVGERIEL</sequence>
<dbReference type="SMART" id="SM00849">
    <property type="entry name" value="Lactamase_B"/>
    <property type="match status" value="1"/>
</dbReference>
<dbReference type="PANTHER" id="PTHR11203:SF37">
    <property type="entry name" value="INTEGRATOR COMPLEX SUBUNIT 11"/>
    <property type="match status" value="1"/>
</dbReference>
<dbReference type="Gene3D" id="3.40.50.10890">
    <property type="match status" value="1"/>
</dbReference>
<proteinExistence type="predicted"/>
<dbReference type="SUPFAM" id="SSF56281">
    <property type="entry name" value="Metallo-hydrolase/oxidoreductase"/>
    <property type="match status" value="1"/>
</dbReference>
<dbReference type="Pfam" id="PF00753">
    <property type="entry name" value="Lactamase_B"/>
    <property type="match status" value="1"/>
</dbReference>
<dbReference type="InterPro" id="IPR022712">
    <property type="entry name" value="Beta_Casp"/>
</dbReference>
<reference evidence="4 5" key="1">
    <citation type="journal article" date="2016" name="Nat. Commun.">
        <title>Thousands of microbial genomes shed light on interconnected biogeochemical processes in an aquifer system.</title>
        <authorList>
            <person name="Anantharaman K."/>
            <person name="Brown C.T."/>
            <person name="Hug L.A."/>
            <person name="Sharon I."/>
            <person name="Castelle C.J."/>
            <person name="Probst A.J."/>
            <person name="Thomas B.C."/>
            <person name="Singh A."/>
            <person name="Wilkins M.J."/>
            <person name="Karaoz U."/>
            <person name="Brodie E.L."/>
            <person name="Williams K.H."/>
            <person name="Hubbard S.S."/>
            <person name="Banfield J.F."/>
        </authorList>
    </citation>
    <scope>NUCLEOTIDE SEQUENCE [LARGE SCALE GENOMIC DNA]</scope>
</reference>
<dbReference type="Gene3D" id="3.60.15.10">
    <property type="entry name" value="Ribonuclease Z/Hydroxyacylglutathione hydrolase-like"/>
    <property type="match status" value="1"/>
</dbReference>
<dbReference type="Proteomes" id="UP000176951">
    <property type="component" value="Unassembled WGS sequence"/>
</dbReference>
<evidence type="ECO:0000259" key="3">
    <source>
        <dbReference type="SMART" id="SM01027"/>
    </source>
</evidence>
<organism evidence="4 5">
    <name type="scientific">Candidatus Terrybacteria bacterium RIFCSPLOWO2_01_FULL_40_23</name>
    <dbReference type="NCBI Taxonomy" id="1802366"/>
    <lineage>
        <taxon>Bacteria</taxon>
        <taxon>Candidatus Terryibacteriota</taxon>
    </lineage>
</organism>
<evidence type="ECO:0000259" key="2">
    <source>
        <dbReference type="SMART" id="SM00849"/>
    </source>
</evidence>
<dbReference type="PANTHER" id="PTHR11203">
    <property type="entry name" value="CLEAVAGE AND POLYADENYLATION SPECIFICITY FACTOR FAMILY MEMBER"/>
    <property type="match status" value="1"/>
</dbReference>
<keyword evidence="1" id="KW-0378">Hydrolase</keyword>
<dbReference type="EMBL" id="MHSW01000032">
    <property type="protein sequence ID" value="OHA50620.1"/>
    <property type="molecule type" value="Genomic_DNA"/>
</dbReference>
<gene>
    <name evidence="4" type="ORF">A3A97_04170</name>
</gene>
<dbReference type="CDD" id="cd16295">
    <property type="entry name" value="TTHA0252-CPSF-like_MBL-fold"/>
    <property type="match status" value="1"/>
</dbReference>
<dbReference type="InterPro" id="IPR001279">
    <property type="entry name" value="Metallo-B-lactamas"/>
</dbReference>
<feature type="domain" description="Metallo-beta-lactamase" evidence="2">
    <location>
        <begin position="15"/>
        <end position="225"/>
    </location>
</feature>
<evidence type="ECO:0008006" key="6">
    <source>
        <dbReference type="Google" id="ProtNLM"/>
    </source>
</evidence>
<feature type="domain" description="Beta-Casp" evidence="3">
    <location>
        <begin position="241"/>
        <end position="366"/>
    </location>
</feature>
<dbReference type="AlphaFoldDB" id="A0A1G2PQJ3"/>
<protein>
    <recommendedName>
        <fullName evidence="6">MBL fold hydrolase</fullName>
    </recommendedName>
</protein>
<dbReference type="Pfam" id="PF07521">
    <property type="entry name" value="RMMBL"/>
    <property type="match status" value="1"/>
</dbReference>
<dbReference type="GO" id="GO:0016787">
    <property type="term" value="F:hydrolase activity"/>
    <property type="evidence" value="ECO:0007669"/>
    <property type="project" value="UniProtKB-KW"/>
</dbReference>
<evidence type="ECO:0000313" key="5">
    <source>
        <dbReference type="Proteomes" id="UP000176951"/>
    </source>
</evidence>
<comment type="caution">
    <text evidence="4">The sequence shown here is derived from an EMBL/GenBank/DDBJ whole genome shotgun (WGS) entry which is preliminary data.</text>
</comment>
<dbReference type="InterPro" id="IPR011108">
    <property type="entry name" value="RMMBL"/>
</dbReference>
<dbReference type="GO" id="GO:0004521">
    <property type="term" value="F:RNA endonuclease activity"/>
    <property type="evidence" value="ECO:0007669"/>
    <property type="project" value="TreeGrafter"/>
</dbReference>
<dbReference type="InterPro" id="IPR050698">
    <property type="entry name" value="MBL"/>
</dbReference>
<name>A0A1G2PQJ3_9BACT</name>